<organism evidence="1 2">
    <name type="scientific">Anopheles minimus</name>
    <dbReference type="NCBI Taxonomy" id="112268"/>
    <lineage>
        <taxon>Eukaryota</taxon>
        <taxon>Metazoa</taxon>
        <taxon>Ecdysozoa</taxon>
        <taxon>Arthropoda</taxon>
        <taxon>Hexapoda</taxon>
        <taxon>Insecta</taxon>
        <taxon>Pterygota</taxon>
        <taxon>Neoptera</taxon>
        <taxon>Endopterygota</taxon>
        <taxon>Diptera</taxon>
        <taxon>Nematocera</taxon>
        <taxon>Culicoidea</taxon>
        <taxon>Culicidae</taxon>
        <taxon>Anophelinae</taxon>
        <taxon>Anopheles</taxon>
    </lineage>
</organism>
<sequence length="140" mass="15352">MADIVIVSVQNKGARSVIGLTSNRSLHETIVTSGPTEKVGQVTTRAPRKLPGTALMFVGCMPRRIEYTDNVVREERQPPGRAKLGFFPVRSGGSRKFDDGGFFNPSMGTGWIHNQFHCKAAEAKDNTTDEFVCPLDIVQT</sequence>
<accession>A0A182W8V6</accession>
<dbReference type="VEuPathDB" id="VectorBase:AMIN006780"/>
<dbReference type="EnsemblMetazoa" id="AMIN006780-RA">
    <property type="protein sequence ID" value="AMIN006780-PA"/>
    <property type="gene ID" value="AMIN006780"/>
</dbReference>
<dbReference type="Proteomes" id="UP000075920">
    <property type="component" value="Unassembled WGS sequence"/>
</dbReference>
<dbReference type="AlphaFoldDB" id="A0A182W8V6"/>
<proteinExistence type="predicted"/>
<name>A0A182W8V6_9DIPT</name>
<evidence type="ECO:0000313" key="2">
    <source>
        <dbReference type="Proteomes" id="UP000075920"/>
    </source>
</evidence>
<reference evidence="1" key="2">
    <citation type="submission" date="2020-05" db="UniProtKB">
        <authorList>
            <consortium name="EnsemblMetazoa"/>
        </authorList>
    </citation>
    <scope>IDENTIFICATION</scope>
    <source>
        <strain evidence="1">MINIMUS1</strain>
    </source>
</reference>
<evidence type="ECO:0000313" key="1">
    <source>
        <dbReference type="EnsemblMetazoa" id="AMIN006780-PA"/>
    </source>
</evidence>
<keyword evidence="2" id="KW-1185">Reference proteome</keyword>
<reference evidence="2" key="1">
    <citation type="submission" date="2013-03" db="EMBL/GenBank/DDBJ databases">
        <title>The Genome Sequence of Anopheles minimus MINIMUS1.</title>
        <authorList>
            <consortium name="The Broad Institute Genomics Platform"/>
            <person name="Neafsey D.E."/>
            <person name="Walton C."/>
            <person name="Walker B."/>
            <person name="Young S.K."/>
            <person name="Zeng Q."/>
            <person name="Gargeya S."/>
            <person name="Fitzgerald M."/>
            <person name="Haas B."/>
            <person name="Abouelleil A."/>
            <person name="Allen A.W."/>
            <person name="Alvarado L."/>
            <person name="Arachchi H.M."/>
            <person name="Berlin A.M."/>
            <person name="Chapman S.B."/>
            <person name="Gainer-Dewar J."/>
            <person name="Goldberg J."/>
            <person name="Griggs A."/>
            <person name="Gujja S."/>
            <person name="Hansen M."/>
            <person name="Howarth C."/>
            <person name="Imamovic A."/>
            <person name="Ireland A."/>
            <person name="Larimer J."/>
            <person name="McCowan C."/>
            <person name="Murphy C."/>
            <person name="Pearson M."/>
            <person name="Poon T.W."/>
            <person name="Priest M."/>
            <person name="Roberts A."/>
            <person name="Saif S."/>
            <person name="Shea T."/>
            <person name="Sisk P."/>
            <person name="Sykes S."/>
            <person name="Wortman J."/>
            <person name="Nusbaum C."/>
            <person name="Birren B."/>
        </authorList>
    </citation>
    <scope>NUCLEOTIDE SEQUENCE [LARGE SCALE GENOMIC DNA]</scope>
    <source>
        <strain evidence="2">MINIMUS1</strain>
    </source>
</reference>
<protein>
    <submittedName>
        <fullName evidence="1">Uncharacterized protein</fullName>
    </submittedName>
</protein>